<evidence type="ECO:0000313" key="3">
    <source>
        <dbReference type="EMBL" id="KDO20286.1"/>
    </source>
</evidence>
<dbReference type="Proteomes" id="UP000030745">
    <property type="component" value="Unassembled WGS sequence"/>
</dbReference>
<evidence type="ECO:0000313" key="4">
    <source>
        <dbReference type="Proteomes" id="UP000030745"/>
    </source>
</evidence>
<dbReference type="InterPro" id="IPR003131">
    <property type="entry name" value="T1-type_BTB"/>
</dbReference>
<dbReference type="OrthoDB" id="10025005at2759"/>
<dbReference type="RefSeq" id="XP_012209024.1">
    <property type="nucleotide sequence ID" value="XM_012353634.1"/>
</dbReference>
<reference evidence="3 4" key="1">
    <citation type="journal article" date="2013" name="PLoS Genet.">
        <title>Distinctive expansion of potential virulence genes in the genome of the oomycete fish pathogen Saprolegnia parasitica.</title>
        <authorList>
            <person name="Jiang R.H."/>
            <person name="de Bruijn I."/>
            <person name="Haas B.J."/>
            <person name="Belmonte R."/>
            <person name="Lobach L."/>
            <person name="Christie J."/>
            <person name="van den Ackerveken G."/>
            <person name="Bottin A."/>
            <person name="Bulone V."/>
            <person name="Diaz-Moreno S.M."/>
            <person name="Dumas B."/>
            <person name="Fan L."/>
            <person name="Gaulin E."/>
            <person name="Govers F."/>
            <person name="Grenville-Briggs L.J."/>
            <person name="Horner N.R."/>
            <person name="Levin J.Z."/>
            <person name="Mammella M."/>
            <person name="Meijer H.J."/>
            <person name="Morris P."/>
            <person name="Nusbaum C."/>
            <person name="Oome S."/>
            <person name="Phillips A.J."/>
            <person name="van Rooyen D."/>
            <person name="Rzeszutek E."/>
            <person name="Saraiva M."/>
            <person name="Secombes C.J."/>
            <person name="Seidl M.F."/>
            <person name="Snel B."/>
            <person name="Stassen J.H."/>
            <person name="Sykes S."/>
            <person name="Tripathy S."/>
            <person name="van den Berg H."/>
            <person name="Vega-Arreguin J.C."/>
            <person name="Wawra S."/>
            <person name="Young S.K."/>
            <person name="Zeng Q."/>
            <person name="Dieguez-Uribeondo J."/>
            <person name="Russ C."/>
            <person name="Tyler B.M."/>
            <person name="van West P."/>
        </authorList>
    </citation>
    <scope>NUCLEOTIDE SEQUENCE [LARGE SCALE GENOMIC DNA]</scope>
    <source>
        <strain evidence="3 4">CBS 223.65</strain>
    </source>
</reference>
<dbReference type="GO" id="GO:0051260">
    <property type="term" value="P:protein homooligomerization"/>
    <property type="evidence" value="ECO:0007669"/>
    <property type="project" value="InterPro"/>
</dbReference>
<gene>
    <name evidence="3" type="ORF">SPRG_14421</name>
</gene>
<accession>A0A067C163</accession>
<proteinExistence type="predicted"/>
<evidence type="ECO:0000256" key="1">
    <source>
        <dbReference type="SAM" id="Phobius"/>
    </source>
</evidence>
<protein>
    <recommendedName>
        <fullName evidence="2">Potassium channel tetramerisation-type BTB domain-containing protein</fullName>
    </recommendedName>
</protein>
<keyword evidence="4" id="KW-1185">Reference proteome</keyword>
<dbReference type="InterPro" id="IPR011333">
    <property type="entry name" value="SKP1/BTB/POZ_sf"/>
</dbReference>
<dbReference type="VEuPathDB" id="FungiDB:SPRG_14421"/>
<keyword evidence="1" id="KW-0472">Membrane</keyword>
<organism evidence="3 4">
    <name type="scientific">Saprolegnia parasitica (strain CBS 223.65)</name>
    <dbReference type="NCBI Taxonomy" id="695850"/>
    <lineage>
        <taxon>Eukaryota</taxon>
        <taxon>Sar</taxon>
        <taxon>Stramenopiles</taxon>
        <taxon>Oomycota</taxon>
        <taxon>Saprolegniomycetes</taxon>
        <taxon>Saprolegniales</taxon>
        <taxon>Saprolegniaceae</taxon>
        <taxon>Saprolegnia</taxon>
    </lineage>
</organism>
<dbReference type="KEGG" id="spar:SPRG_14421"/>
<feature type="transmembrane region" description="Helical" evidence="1">
    <location>
        <begin position="20"/>
        <end position="40"/>
    </location>
</feature>
<keyword evidence="1" id="KW-0812">Transmembrane</keyword>
<feature type="domain" description="Potassium channel tetramerisation-type BTB" evidence="2">
    <location>
        <begin position="57"/>
        <end position="120"/>
    </location>
</feature>
<dbReference type="STRING" id="695850.A0A067C163"/>
<dbReference type="Pfam" id="PF02214">
    <property type="entry name" value="BTB_2"/>
    <property type="match status" value="1"/>
</dbReference>
<keyword evidence="1" id="KW-1133">Transmembrane helix</keyword>
<dbReference type="EMBL" id="KK583317">
    <property type="protein sequence ID" value="KDO20286.1"/>
    <property type="molecule type" value="Genomic_DNA"/>
</dbReference>
<dbReference type="Gene3D" id="3.30.710.10">
    <property type="entry name" value="Potassium Channel Kv1.1, Chain A"/>
    <property type="match status" value="1"/>
</dbReference>
<evidence type="ECO:0000259" key="2">
    <source>
        <dbReference type="Pfam" id="PF02214"/>
    </source>
</evidence>
<dbReference type="GeneID" id="24136227"/>
<dbReference type="SUPFAM" id="SSF54695">
    <property type="entry name" value="POZ domain"/>
    <property type="match status" value="1"/>
</dbReference>
<sequence>MSARPMEATPPSTVLVHSLVKLIPFAVSALSMAMLVLMYWRFQVLSSSLSTVPIAFVRLNVGGATFQTTTATLLQRFDSIFPVVLSAPSWPRDESGAYLFDWGPEDIPLVLEYLRTGRLEAGAPCGDGTVASSHHLRRTFAFFRLSLPPVSLAFQHTMNSDVQVAKVFLRERVFWDVDRSDLSIVFGDEAQVATLLPTELIDGVDNGTSPLLPPTLVGADAVSEFAVWTSDMYRIGLGIAPRHCFWSLIEDCMWHHDGLSSNDDDDDDDDRVATPGILQLRWEGNTRHVVISRATCDDLAKCNVEFQKVATVQTYLGRNADVYPDIRLFPGNGTLTVTVINPLEAY</sequence>
<dbReference type="AlphaFoldDB" id="A0A067C163"/>
<name>A0A067C163_SAPPC</name>